<evidence type="ECO:0000313" key="10">
    <source>
        <dbReference type="Proteomes" id="UP000590740"/>
    </source>
</evidence>
<proteinExistence type="predicted"/>
<dbReference type="GO" id="GO:0030420">
    <property type="term" value="P:establishment of competence for transformation"/>
    <property type="evidence" value="ECO:0007669"/>
    <property type="project" value="UniProtKB-KW"/>
</dbReference>
<comment type="caution">
    <text evidence="9">The sequence shown here is derived from an EMBL/GenBank/DDBJ whole genome shotgun (WGS) entry which is preliminary data.</text>
</comment>
<comment type="catalytic activity">
    <reaction evidence="1">
        <text>Hydrolyzes the link between N-acetylmuramoyl residues and L-amino acid residues in certain cell-wall glycopeptides.</text>
        <dbReference type="EC" id="3.5.1.28"/>
    </reaction>
</comment>
<evidence type="ECO:0000256" key="6">
    <source>
        <dbReference type="ARBA" id="ARBA00023316"/>
    </source>
</evidence>
<evidence type="ECO:0000313" key="9">
    <source>
        <dbReference type="EMBL" id="MBB5033701.1"/>
    </source>
</evidence>
<feature type="signal peptide" evidence="7">
    <location>
        <begin position="1"/>
        <end position="27"/>
    </location>
</feature>
<dbReference type="GO" id="GO:0030435">
    <property type="term" value="P:sporulation resulting in formation of a cellular spore"/>
    <property type="evidence" value="ECO:0007669"/>
    <property type="project" value="UniProtKB-KW"/>
</dbReference>
<dbReference type="PANTHER" id="PTHR30417:SF11">
    <property type="entry name" value="N-ACETYLMURAMOYL-L-ALANINE AMIDASE XLYA"/>
    <property type="match status" value="1"/>
</dbReference>
<dbReference type="RefSeq" id="WP_184340789.1">
    <property type="nucleotide sequence ID" value="NZ_JACHIG010000007.1"/>
</dbReference>
<dbReference type="Pfam" id="PF01510">
    <property type="entry name" value="Amidase_2"/>
    <property type="match status" value="1"/>
</dbReference>
<dbReference type="PANTHER" id="PTHR30417">
    <property type="entry name" value="N-ACETYLMURAMOYL-L-ALANINE AMIDASE AMID"/>
    <property type="match status" value="1"/>
</dbReference>
<evidence type="ECO:0000256" key="4">
    <source>
        <dbReference type="ARBA" id="ARBA00022969"/>
    </source>
</evidence>
<evidence type="ECO:0000259" key="8">
    <source>
        <dbReference type="SMART" id="SM00644"/>
    </source>
</evidence>
<evidence type="ECO:0000256" key="5">
    <source>
        <dbReference type="ARBA" id="ARBA00023287"/>
    </source>
</evidence>
<keyword evidence="3 9" id="KW-0378">Hydrolase</keyword>
<gene>
    <name evidence="9" type="ORF">HNQ65_003291</name>
</gene>
<dbReference type="CDD" id="cd06583">
    <property type="entry name" value="PGRP"/>
    <property type="match status" value="1"/>
</dbReference>
<feature type="domain" description="N-acetylmuramoyl-L-alanine amidase" evidence="8">
    <location>
        <begin position="50"/>
        <end position="195"/>
    </location>
</feature>
<dbReference type="SMART" id="SM00644">
    <property type="entry name" value="Ami_2"/>
    <property type="match status" value="1"/>
</dbReference>
<dbReference type="GO" id="GO:0009254">
    <property type="term" value="P:peptidoglycan turnover"/>
    <property type="evidence" value="ECO:0007669"/>
    <property type="project" value="TreeGrafter"/>
</dbReference>
<keyword evidence="4" id="KW-0749">Sporulation</keyword>
<evidence type="ECO:0000256" key="2">
    <source>
        <dbReference type="ARBA" id="ARBA00011901"/>
    </source>
</evidence>
<dbReference type="SUPFAM" id="SSF55846">
    <property type="entry name" value="N-acetylmuramoyl-L-alanine amidase-like"/>
    <property type="match status" value="1"/>
</dbReference>
<keyword evidence="6" id="KW-0961">Cell wall biogenesis/degradation</keyword>
<organism evidence="9 10">
    <name type="scientific">Prosthecobacter vanneervenii</name>
    <dbReference type="NCBI Taxonomy" id="48466"/>
    <lineage>
        <taxon>Bacteria</taxon>
        <taxon>Pseudomonadati</taxon>
        <taxon>Verrucomicrobiota</taxon>
        <taxon>Verrucomicrobiia</taxon>
        <taxon>Verrucomicrobiales</taxon>
        <taxon>Verrucomicrobiaceae</taxon>
        <taxon>Prosthecobacter</taxon>
    </lineage>
</organism>
<dbReference type="InterPro" id="IPR051206">
    <property type="entry name" value="NAMLAA_amidase_2"/>
</dbReference>
<sequence length="221" mass="25149">MHCRPLIRYIACCLPLAVLLSSCSVLNVPQNTVTKAPPGVTVDLIPSGRYARRQFRPMRPTYITIHATENYARGCGAYAHAQMLKTGSLKGRHNAIGYIGWHFTVDDHSIYQSMPVNERGEHADYDGPGNRSSIGIEMCENRGNDRSRTVDKTARLAAWLMKEYNIPLDHVVPHQHWLMIRHDDHRNLGHKNCPHFLMDRGRPGAKWQAFLNKIAAYRRAL</sequence>
<dbReference type="EC" id="3.5.1.28" evidence="2"/>
<dbReference type="Gene3D" id="3.40.80.10">
    <property type="entry name" value="Peptidoglycan recognition protein-like"/>
    <property type="match status" value="1"/>
</dbReference>
<dbReference type="GO" id="GO:0008745">
    <property type="term" value="F:N-acetylmuramoyl-L-alanine amidase activity"/>
    <property type="evidence" value="ECO:0007669"/>
    <property type="project" value="UniProtKB-EC"/>
</dbReference>
<reference evidence="9 10" key="1">
    <citation type="submission" date="2020-08" db="EMBL/GenBank/DDBJ databases">
        <title>Genomic Encyclopedia of Type Strains, Phase IV (KMG-IV): sequencing the most valuable type-strain genomes for metagenomic binning, comparative biology and taxonomic classification.</title>
        <authorList>
            <person name="Goeker M."/>
        </authorList>
    </citation>
    <scope>NUCLEOTIDE SEQUENCE [LARGE SCALE GENOMIC DNA]</scope>
    <source>
        <strain evidence="9 10">DSM 12252</strain>
    </source>
</reference>
<accession>A0A7W7YCK9</accession>
<dbReference type="InterPro" id="IPR036505">
    <property type="entry name" value="Amidase/PGRP_sf"/>
</dbReference>
<dbReference type="PROSITE" id="PS51257">
    <property type="entry name" value="PROKAR_LIPOPROTEIN"/>
    <property type="match status" value="1"/>
</dbReference>
<feature type="chain" id="PRO_5031221934" description="N-acetylmuramoyl-L-alanine amidase" evidence="7">
    <location>
        <begin position="28"/>
        <end position="221"/>
    </location>
</feature>
<dbReference type="EMBL" id="JACHIG010000007">
    <property type="protein sequence ID" value="MBB5033701.1"/>
    <property type="molecule type" value="Genomic_DNA"/>
</dbReference>
<keyword evidence="7" id="KW-0732">Signal</keyword>
<dbReference type="GO" id="GO:0071555">
    <property type="term" value="P:cell wall organization"/>
    <property type="evidence" value="ECO:0007669"/>
    <property type="project" value="UniProtKB-KW"/>
</dbReference>
<dbReference type="Proteomes" id="UP000590740">
    <property type="component" value="Unassembled WGS sequence"/>
</dbReference>
<evidence type="ECO:0000256" key="7">
    <source>
        <dbReference type="SAM" id="SignalP"/>
    </source>
</evidence>
<keyword evidence="5" id="KW-0178">Competence</keyword>
<evidence type="ECO:0000256" key="1">
    <source>
        <dbReference type="ARBA" id="ARBA00001561"/>
    </source>
</evidence>
<dbReference type="GO" id="GO:0009253">
    <property type="term" value="P:peptidoglycan catabolic process"/>
    <property type="evidence" value="ECO:0007669"/>
    <property type="project" value="InterPro"/>
</dbReference>
<name>A0A7W7YCK9_9BACT</name>
<evidence type="ECO:0000256" key="3">
    <source>
        <dbReference type="ARBA" id="ARBA00022801"/>
    </source>
</evidence>
<keyword evidence="10" id="KW-1185">Reference proteome</keyword>
<dbReference type="AlphaFoldDB" id="A0A7W7YCK9"/>
<dbReference type="InterPro" id="IPR002502">
    <property type="entry name" value="Amidase_domain"/>
</dbReference>
<protein>
    <recommendedName>
        <fullName evidence="2">N-acetylmuramoyl-L-alanine amidase</fullName>
        <ecNumber evidence="2">3.5.1.28</ecNumber>
    </recommendedName>
</protein>